<gene>
    <name evidence="1" type="ORF">J2Z81_003169</name>
</gene>
<evidence type="ECO:0000313" key="2">
    <source>
        <dbReference type="Proteomes" id="UP001519294"/>
    </source>
</evidence>
<proteinExistence type="predicted"/>
<name>A0ABS4SDV2_9BACI</name>
<protein>
    <recommendedName>
        <fullName evidence="3">Transposase</fullName>
    </recommendedName>
</protein>
<reference evidence="1 2" key="1">
    <citation type="submission" date="2021-03" db="EMBL/GenBank/DDBJ databases">
        <title>Genomic Encyclopedia of Type Strains, Phase IV (KMG-IV): sequencing the most valuable type-strain genomes for metagenomic binning, comparative biology and taxonomic classification.</title>
        <authorList>
            <person name="Goeker M."/>
        </authorList>
    </citation>
    <scope>NUCLEOTIDE SEQUENCE [LARGE SCALE GENOMIC DNA]</scope>
    <source>
        <strain evidence="1 2">DSM 25790</strain>
    </source>
</reference>
<organism evidence="1 2">
    <name type="scientific">Virgibacillus alimentarius</name>
    <dbReference type="NCBI Taxonomy" id="698769"/>
    <lineage>
        <taxon>Bacteria</taxon>
        <taxon>Bacillati</taxon>
        <taxon>Bacillota</taxon>
        <taxon>Bacilli</taxon>
        <taxon>Bacillales</taxon>
        <taxon>Bacillaceae</taxon>
        <taxon>Virgibacillus</taxon>
    </lineage>
</organism>
<dbReference type="EMBL" id="JAGIKX010000064">
    <property type="protein sequence ID" value="MBP2259175.1"/>
    <property type="molecule type" value="Genomic_DNA"/>
</dbReference>
<evidence type="ECO:0008006" key="3">
    <source>
        <dbReference type="Google" id="ProtNLM"/>
    </source>
</evidence>
<accession>A0ABS4SDV2</accession>
<dbReference type="Proteomes" id="UP001519294">
    <property type="component" value="Unassembled WGS sequence"/>
</dbReference>
<sequence>MVENELGFAFMAVNLRKYTAMNTNPTIDDENKSNLFLDILASYAPTSFFRSIQLYPFALYKTTI</sequence>
<comment type="caution">
    <text evidence="1">The sequence shown here is derived from an EMBL/GenBank/DDBJ whole genome shotgun (WGS) entry which is preliminary data.</text>
</comment>
<keyword evidence="2" id="KW-1185">Reference proteome</keyword>
<evidence type="ECO:0000313" key="1">
    <source>
        <dbReference type="EMBL" id="MBP2259175.1"/>
    </source>
</evidence>